<keyword evidence="3" id="KW-1185">Reference proteome</keyword>
<dbReference type="AlphaFoldDB" id="A0A917NMV4"/>
<reference evidence="2" key="1">
    <citation type="journal article" date="2014" name="Int. J. Syst. Evol. Microbiol.">
        <title>Complete genome sequence of Corynebacterium casei LMG S-19264T (=DSM 44701T), isolated from a smear-ripened cheese.</title>
        <authorList>
            <consortium name="US DOE Joint Genome Institute (JGI-PGF)"/>
            <person name="Walter F."/>
            <person name="Albersmeier A."/>
            <person name="Kalinowski J."/>
            <person name="Ruckert C."/>
        </authorList>
    </citation>
    <scope>NUCLEOTIDE SEQUENCE</scope>
    <source>
        <strain evidence="2">CGMCC 1.3617</strain>
    </source>
</reference>
<protein>
    <recommendedName>
        <fullName evidence="4">DUF2842 domain-containing protein</fullName>
    </recommendedName>
</protein>
<comment type="caution">
    <text evidence="2">The sequence shown here is derived from an EMBL/GenBank/DDBJ whole genome shotgun (WGS) entry which is preliminary data.</text>
</comment>
<sequence length="69" mass="7629">MQGMSRTLIASLAGIGGFIAYVVVVLLLADHVRNLHWTLEFLFFAAAGMLWVWPAKWLITWVVRGDGAA</sequence>
<evidence type="ECO:0008006" key="4">
    <source>
        <dbReference type="Google" id="ProtNLM"/>
    </source>
</evidence>
<keyword evidence="1" id="KW-0472">Membrane</keyword>
<dbReference type="EMBL" id="BMKW01000004">
    <property type="protein sequence ID" value="GGJ12063.1"/>
    <property type="molecule type" value="Genomic_DNA"/>
</dbReference>
<evidence type="ECO:0000313" key="3">
    <source>
        <dbReference type="Proteomes" id="UP000661507"/>
    </source>
</evidence>
<keyword evidence="1" id="KW-0812">Transmembrane</keyword>
<feature type="transmembrane region" description="Helical" evidence="1">
    <location>
        <begin position="41"/>
        <end position="63"/>
    </location>
</feature>
<dbReference type="Proteomes" id="UP000661507">
    <property type="component" value="Unassembled WGS sequence"/>
</dbReference>
<accession>A0A917NMV4</accession>
<organism evidence="2 3">
    <name type="scientific">Neoroseomonas lacus</name>
    <dbReference type="NCBI Taxonomy" id="287609"/>
    <lineage>
        <taxon>Bacteria</taxon>
        <taxon>Pseudomonadati</taxon>
        <taxon>Pseudomonadota</taxon>
        <taxon>Alphaproteobacteria</taxon>
        <taxon>Acetobacterales</taxon>
        <taxon>Acetobacteraceae</taxon>
        <taxon>Neoroseomonas</taxon>
    </lineage>
</organism>
<evidence type="ECO:0000313" key="2">
    <source>
        <dbReference type="EMBL" id="GGJ12063.1"/>
    </source>
</evidence>
<dbReference type="InterPro" id="IPR021265">
    <property type="entry name" value="DUF2842"/>
</dbReference>
<evidence type="ECO:0000256" key="1">
    <source>
        <dbReference type="SAM" id="Phobius"/>
    </source>
</evidence>
<keyword evidence="1" id="KW-1133">Transmembrane helix</keyword>
<proteinExistence type="predicted"/>
<reference evidence="2" key="2">
    <citation type="submission" date="2020-09" db="EMBL/GenBank/DDBJ databases">
        <authorList>
            <person name="Sun Q."/>
            <person name="Zhou Y."/>
        </authorList>
    </citation>
    <scope>NUCLEOTIDE SEQUENCE</scope>
    <source>
        <strain evidence="2">CGMCC 1.3617</strain>
    </source>
</reference>
<name>A0A917NMV4_9PROT</name>
<dbReference type="Pfam" id="PF11003">
    <property type="entry name" value="DUF2842"/>
    <property type="match status" value="1"/>
</dbReference>
<feature type="transmembrane region" description="Helical" evidence="1">
    <location>
        <begin position="7"/>
        <end position="29"/>
    </location>
</feature>
<gene>
    <name evidence="2" type="ORF">GCM10011320_19060</name>
</gene>